<sequence>MPIKLITNELALTDPDFRNDLIHDFEIIERELNDPKDIKQVKADIAKLKEDVRKNQDNVNTLFQQLASFMNRYDIPLGFRDGKIIDLEEEN</sequence>
<evidence type="ECO:0000313" key="3">
    <source>
        <dbReference type="Proteomes" id="UP001194632"/>
    </source>
</evidence>
<feature type="coiled-coil region" evidence="1">
    <location>
        <begin position="38"/>
        <end position="65"/>
    </location>
</feature>
<organism evidence="2 3">
    <name type="scientific">Pediococcus pentosaceus</name>
    <dbReference type="NCBI Taxonomy" id="1255"/>
    <lineage>
        <taxon>Bacteria</taxon>
        <taxon>Bacillati</taxon>
        <taxon>Bacillota</taxon>
        <taxon>Bacilli</taxon>
        <taxon>Lactobacillales</taxon>
        <taxon>Lactobacillaceae</taxon>
        <taxon>Pediococcus</taxon>
    </lineage>
</organism>
<name>A0AB73HE93_PEDPE</name>
<reference evidence="2" key="1">
    <citation type="submission" date="2020-11" db="EMBL/GenBank/DDBJ databases">
        <title>Antibiotic susceptibility profiles of Pediococcus pentosaceus from various origins and their implications for the safety assessment of strains with food-technology applications.</title>
        <authorList>
            <person name="Shani N."/>
            <person name="Oberhaensli S."/>
            <person name="Arias E."/>
        </authorList>
    </citation>
    <scope>NUCLEOTIDE SEQUENCE</scope>
    <source>
        <strain evidence="2">FAM 24207</strain>
    </source>
</reference>
<dbReference type="RefSeq" id="WP_195749363.1">
    <property type="nucleotide sequence ID" value="NZ_JADOFP010000002.1"/>
</dbReference>
<comment type="caution">
    <text evidence="2">The sequence shown here is derived from an EMBL/GenBank/DDBJ whole genome shotgun (WGS) entry which is preliminary data.</text>
</comment>
<gene>
    <name evidence="2" type="ORF">ITQ90_03255</name>
</gene>
<keyword evidence="1" id="KW-0175">Coiled coil</keyword>
<proteinExistence type="predicted"/>
<evidence type="ECO:0000313" key="2">
    <source>
        <dbReference type="EMBL" id="MBF7114521.1"/>
    </source>
</evidence>
<dbReference type="Proteomes" id="UP001194632">
    <property type="component" value="Unassembled WGS sequence"/>
</dbReference>
<protein>
    <submittedName>
        <fullName evidence="2">Uncharacterized protein</fullName>
    </submittedName>
</protein>
<evidence type="ECO:0000256" key="1">
    <source>
        <dbReference type="SAM" id="Coils"/>
    </source>
</evidence>
<dbReference type="AlphaFoldDB" id="A0AB73HE93"/>
<accession>A0AB73HE93</accession>
<dbReference type="EMBL" id="JADOFP010000002">
    <property type="protein sequence ID" value="MBF7114521.1"/>
    <property type="molecule type" value="Genomic_DNA"/>
</dbReference>